<sequence length="82" mass="9149">MRDCKRGRRTWKSPRGRGREAVALVGFARGSQLRPYMWGKEEEVLGLPSVRGMDRASVGGSFCVLPLKSGLGVEERSRLEMP</sequence>
<organism evidence="1">
    <name type="scientific">Arundo donax</name>
    <name type="common">Giant reed</name>
    <name type="synonym">Donax arundinaceus</name>
    <dbReference type="NCBI Taxonomy" id="35708"/>
    <lineage>
        <taxon>Eukaryota</taxon>
        <taxon>Viridiplantae</taxon>
        <taxon>Streptophyta</taxon>
        <taxon>Embryophyta</taxon>
        <taxon>Tracheophyta</taxon>
        <taxon>Spermatophyta</taxon>
        <taxon>Magnoliopsida</taxon>
        <taxon>Liliopsida</taxon>
        <taxon>Poales</taxon>
        <taxon>Poaceae</taxon>
        <taxon>PACMAD clade</taxon>
        <taxon>Arundinoideae</taxon>
        <taxon>Arundineae</taxon>
        <taxon>Arundo</taxon>
    </lineage>
</organism>
<dbReference type="AlphaFoldDB" id="A0A0A9B5W6"/>
<accession>A0A0A9B5W6</accession>
<reference evidence="1" key="2">
    <citation type="journal article" date="2015" name="Data Brief">
        <title>Shoot transcriptome of the giant reed, Arundo donax.</title>
        <authorList>
            <person name="Barrero R.A."/>
            <person name="Guerrero F.D."/>
            <person name="Moolhuijzen P."/>
            <person name="Goolsby J.A."/>
            <person name="Tidwell J."/>
            <person name="Bellgard S.E."/>
            <person name="Bellgard M.I."/>
        </authorList>
    </citation>
    <scope>NUCLEOTIDE SEQUENCE</scope>
    <source>
        <tissue evidence="1">Shoot tissue taken approximately 20 cm above the soil surface</tissue>
    </source>
</reference>
<dbReference type="EMBL" id="GBRH01239144">
    <property type="protein sequence ID" value="JAD58751.1"/>
    <property type="molecule type" value="Transcribed_RNA"/>
</dbReference>
<reference evidence="1" key="1">
    <citation type="submission" date="2014-09" db="EMBL/GenBank/DDBJ databases">
        <authorList>
            <person name="Magalhaes I.L.F."/>
            <person name="Oliveira U."/>
            <person name="Santos F.R."/>
            <person name="Vidigal T.H.D.A."/>
            <person name="Brescovit A.D."/>
            <person name="Santos A.J."/>
        </authorList>
    </citation>
    <scope>NUCLEOTIDE SEQUENCE</scope>
    <source>
        <tissue evidence="1">Shoot tissue taken approximately 20 cm above the soil surface</tissue>
    </source>
</reference>
<protein>
    <submittedName>
        <fullName evidence="1">Uncharacterized protein</fullName>
    </submittedName>
</protein>
<proteinExistence type="predicted"/>
<evidence type="ECO:0000313" key="1">
    <source>
        <dbReference type="EMBL" id="JAD58751.1"/>
    </source>
</evidence>
<name>A0A0A9B5W6_ARUDO</name>